<dbReference type="Proteomes" id="UP000012089">
    <property type="component" value="Unassembled WGS sequence"/>
</dbReference>
<organism evidence="1 2">
    <name type="scientific">Leptospira interrogans serovar Zanoni str. LT2156</name>
    <dbReference type="NCBI Taxonomy" id="1001601"/>
    <lineage>
        <taxon>Bacteria</taxon>
        <taxon>Pseudomonadati</taxon>
        <taxon>Spirochaetota</taxon>
        <taxon>Spirochaetia</taxon>
        <taxon>Leptospirales</taxon>
        <taxon>Leptospiraceae</taxon>
        <taxon>Leptospira</taxon>
    </lineage>
</organism>
<accession>M6HIG2</accession>
<comment type="caution">
    <text evidence="1">The sequence shown here is derived from an EMBL/GenBank/DDBJ whole genome shotgun (WGS) entry which is preliminary data.</text>
</comment>
<reference evidence="1 2" key="1">
    <citation type="submission" date="2013-01" db="EMBL/GenBank/DDBJ databases">
        <authorList>
            <person name="Harkins D.M."/>
            <person name="Durkin A.S."/>
            <person name="Brinkac L.M."/>
            <person name="Haft D.H."/>
            <person name="Selengut J.D."/>
            <person name="Sanka R."/>
            <person name="DePew J."/>
            <person name="Purushe J."/>
            <person name="Tulsiani S.M."/>
            <person name="Graham G.C."/>
            <person name="Burns M.-A."/>
            <person name="Dohnt M.F."/>
            <person name="Smythe L.D."/>
            <person name="McKay D.B."/>
            <person name="Craig S.B."/>
            <person name="Vinetz J.M."/>
            <person name="Sutton G.G."/>
            <person name="Nierman W.C."/>
            <person name="Fouts D.E."/>
        </authorList>
    </citation>
    <scope>NUCLEOTIDE SEQUENCE [LARGE SCALE GENOMIC DNA]</scope>
    <source>
        <strain evidence="1 2">LT2156</strain>
    </source>
</reference>
<evidence type="ECO:0000313" key="2">
    <source>
        <dbReference type="Proteomes" id="UP000012089"/>
    </source>
</evidence>
<gene>
    <name evidence="1" type="ORF">LEP1GSC158_3332</name>
</gene>
<sequence>MFEFEKLLNLFWNRGLIGIRIVCQELHRLKFVPKRSYEPCPKPQKILHDHSLEIFNKMQ</sequence>
<dbReference type="EMBL" id="AFMF02000018">
    <property type="protein sequence ID" value="EMM97118.1"/>
    <property type="molecule type" value="Genomic_DNA"/>
</dbReference>
<proteinExistence type="predicted"/>
<protein>
    <submittedName>
        <fullName evidence="1">Uncharacterized protein</fullName>
    </submittedName>
</protein>
<evidence type="ECO:0000313" key="1">
    <source>
        <dbReference type="EMBL" id="EMM97118.1"/>
    </source>
</evidence>
<dbReference type="AlphaFoldDB" id="M6HIG2"/>
<name>M6HIG2_LEPIR</name>